<comment type="function">
    <text evidence="11">Catalyzes the transfer of galactose onto proteins or lipids.</text>
</comment>
<keyword evidence="10 11" id="KW-0325">Glycoprotein</keyword>
<comment type="similarity">
    <text evidence="3 11">Belongs to the glycosyltransferase 7 family.</text>
</comment>
<accession>A0AAE1H5K3</accession>
<evidence type="ECO:0000256" key="2">
    <source>
        <dbReference type="ARBA" id="ARBA00004922"/>
    </source>
</evidence>
<evidence type="ECO:0000256" key="8">
    <source>
        <dbReference type="ARBA" id="ARBA00022989"/>
    </source>
</evidence>
<dbReference type="SUPFAM" id="SSF53448">
    <property type="entry name" value="Nucleotide-diphospho-sugar transferases"/>
    <property type="match status" value="1"/>
</dbReference>
<comment type="caution">
    <text evidence="14">The sequence shown here is derived from an EMBL/GenBank/DDBJ whole genome shotgun (WGS) entry which is preliminary data.</text>
</comment>
<dbReference type="GO" id="GO:0005794">
    <property type="term" value="C:Golgi apparatus"/>
    <property type="evidence" value="ECO:0007669"/>
    <property type="project" value="TreeGrafter"/>
</dbReference>
<organism evidence="14 15">
    <name type="scientific">Frankliniella fusca</name>
    <dbReference type="NCBI Taxonomy" id="407009"/>
    <lineage>
        <taxon>Eukaryota</taxon>
        <taxon>Metazoa</taxon>
        <taxon>Ecdysozoa</taxon>
        <taxon>Arthropoda</taxon>
        <taxon>Hexapoda</taxon>
        <taxon>Insecta</taxon>
        <taxon>Pterygota</taxon>
        <taxon>Neoptera</taxon>
        <taxon>Paraneoptera</taxon>
        <taxon>Thysanoptera</taxon>
        <taxon>Terebrantia</taxon>
        <taxon>Thripoidea</taxon>
        <taxon>Thripidae</taxon>
        <taxon>Frankliniella</taxon>
    </lineage>
</organism>
<dbReference type="PRINTS" id="PR02050">
    <property type="entry name" value="B14GALTRFASE"/>
</dbReference>
<dbReference type="Pfam" id="PF13733">
    <property type="entry name" value="Glyco_transf_7N"/>
    <property type="match status" value="1"/>
</dbReference>
<keyword evidence="9" id="KW-0472">Membrane</keyword>
<comment type="cofactor">
    <cofactor evidence="11">
        <name>Mn(2+)</name>
        <dbReference type="ChEBI" id="CHEBI:29035"/>
    </cofactor>
</comment>
<evidence type="ECO:0000256" key="4">
    <source>
        <dbReference type="ARBA" id="ARBA00022676"/>
    </source>
</evidence>
<keyword evidence="15" id="KW-1185">Reference proteome</keyword>
<reference evidence="14" key="2">
    <citation type="journal article" date="2023" name="BMC Genomics">
        <title>Pest status, molecular evolution, and epigenetic factors derived from the genome assembly of Frankliniella fusca, a thysanopteran phytovirus vector.</title>
        <authorList>
            <person name="Catto M.A."/>
            <person name="Labadie P.E."/>
            <person name="Jacobson A.L."/>
            <person name="Kennedy G.G."/>
            <person name="Srinivasan R."/>
            <person name="Hunt B.G."/>
        </authorList>
    </citation>
    <scope>NUCLEOTIDE SEQUENCE</scope>
    <source>
        <strain evidence="14">PL_HMW_Pooled</strain>
    </source>
</reference>
<name>A0AAE1H5K3_9NEOP</name>
<protein>
    <recommendedName>
        <fullName evidence="11">Beta-1,4-N-acetylgalactosaminyltransferase</fullName>
        <ecNumber evidence="11">2.4.1.-</ecNumber>
    </recommendedName>
    <alternativeName>
        <fullName evidence="11">Beta-4-GalNAcT</fullName>
    </alternativeName>
</protein>
<evidence type="ECO:0000256" key="7">
    <source>
        <dbReference type="ARBA" id="ARBA00022968"/>
    </source>
</evidence>
<comment type="subcellular location">
    <subcellularLocation>
        <location evidence="1 11">Membrane</location>
        <topology evidence="1 11">Single-pass type II membrane protein</topology>
    </subcellularLocation>
</comment>
<keyword evidence="6" id="KW-0812">Transmembrane</keyword>
<feature type="domain" description="Galactosyltransferase N-terminal" evidence="13">
    <location>
        <begin position="50"/>
        <end position="164"/>
    </location>
</feature>
<keyword evidence="4 11" id="KW-0328">Glycosyltransferase</keyword>
<dbReference type="InterPro" id="IPR027791">
    <property type="entry name" value="Galactosyl_T_C"/>
</dbReference>
<dbReference type="PANTHER" id="PTHR19300:SF57">
    <property type="entry name" value="BETA-1,4-N-ACETYLGALACTOSAMINYLTRANSFERASE"/>
    <property type="match status" value="1"/>
</dbReference>
<evidence type="ECO:0000256" key="1">
    <source>
        <dbReference type="ARBA" id="ARBA00004606"/>
    </source>
</evidence>
<keyword evidence="7 11" id="KW-0735">Signal-anchor</keyword>
<evidence type="ECO:0000256" key="10">
    <source>
        <dbReference type="ARBA" id="ARBA00023180"/>
    </source>
</evidence>
<evidence type="ECO:0000259" key="13">
    <source>
        <dbReference type="Pfam" id="PF13733"/>
    </source>
</evidence>
<evidence type="ECO:0000256" key="9">
    <source>
        <dbReference type="ARBA" id="ARBA00023136"/>
    </source>
</evidence>
<dbReference type="PANTHER" id="PTHR19300">
    <property type="entry name" value="BETA-1,4-GALACTOSYLTRANSFERASE"/>
    <property type="match status" value="1"/>
</dbReference>
<keyword evidence="5 11" id="KW-0808">Transferase</keyword>
<evidence type="ECO:0000313" key="14">
    <source>
        <dbReference type="EMBL" id="KAK3915222.1"/>
    </source>
</evidence>
<proteinExistence type="inferred from homology"/>
<evidence type="ECO:0000256" key="5">
    <source>
        <dbReference type="ARBA" id="ARBA00022679"/>
    </source>
</evidence>
<dbReference type="InterPro" id="IPR003859">
    <property type="entry name" value="Galactosyl_T"/>
</dbReference>
<dbReference type="GO" id="GO:0046872">
    <property type="term" value="F:metal ion binding"/>
    <property type="evidence" value="ECO:0007669"/>
    <property type="project" value="UniProtKB-UniRule"/>
</dbReference>
<dbReference type="Pfam" id="PF02709">
    <property type="entry name" value="Glyco_transf_7C"/>
    <property type="match status" value="1"/>
</dbReference>
<reference evidence="14" key="1">
    <citation type="submission" date="2021-07" db="EMBL/GenBank/DDBJ databases">
        <authorList>
            <person name="Catto M.A."/>
            <person name="Jacobson A."/>
            <person name="Kennedy G."/>
            <person name="Labadie P."/>
            <person name="Hunt B.G."/>
            <person name="Srinivasan R."/>
        </authorList>
    </citation>
    <scope>NUCLEOTIDE SEQUENCE</scope>
    <source>
        <strain evidence="14">PL_HMW_Pooled</strain>
        <tissue evidence="14">Head</tissue>
    </source>
</reference>
<dbReference type="GO" id="GO:0033842">
    <property type="term" value="F:N-acetyl-beta-glucosaminyl-derivative 4-beta-N-acetylgalactosaminyltransferase activity"/>
    <property type="evidence" value="ECO:0007669"/>
    <property type="project" value="TreeGrafter"/>
</dbReference>
<evidence type="ECO:0000256" key="11">
    <source>
        <dbReference type="RuleBase" id="RU368121"/>
    </source>
</evidence>
<dbReference type="Proteomes" id="UP001219518">
    <property type="component" value="Unassembled WGS sequence"/>
</dbReference>
<dbReference type="GO" id="GO:0006688">
    <property type="term" value="P:glycosphingolipid biosynthetic process"/>
    <property type="evidence" value="ECO:0007669"/>
    <property type="project" value="TreeGrafter"/>
</dbReference>
<dbReference type="EMBL" id="JAHWGI010000413">
    <property type="protein sequence ID" value="KAK3915222.1"/>
    <property type="molecule type" value="Genomic_DNA"/>
</dbReference>
<gene>
    <name evidence="14" type="ORF">KUF71_024521</name>
</gene>
<dbReference type="InterPro" id="IPR029044">
    <property type="entry name" value="Nucleotide-diphossugar_trans"/>
</dbReference>
<dbReference type="Gene3D" id="3.90.550.10">
    <property type="entry name" value="Spore Coat Polysaccharide Biosynthesis Protein SpsA, Chain A"/>
    <property type="match status" value="1"/>
</dbReference>
<dbReference type="GO" id="GO:0005975">
    <property type="term" value="P:carbohydrate metabolic process"/>
    <property type="evidence" value="ECO:0007669"/>
    <property type="project" value="InterPro"/>
</dbReference>
<dbReference type="GO" id="GO:0016020">
    <property type="term" value="C:membrane"/>
    <property type="evidence" value="ECO:0007669"/>
    <property type="project" value="UniProtKB-SubCell"/>
</dbReference>
<dbReference type="GO" id="GO:0008378">
    <property type="term" value="F:galactosyltransferase activity"/>
    <property type="evidence" value="ECO:0007669"/>
    <property type="project" value="TreeGrafter"/>
</dbReference>
<keyword evidence="8" id="KW-1133">Transmembrane helix</keyword>
<sequence>MDEDVIFAVSYDYIETSDISKHLVTVPPPENITKPLCPIVPSPTGVKFNGNLLDLKFNESEVKSGGRWEPSDCLAQHKVALIIPYRNRKQHLDTIISYIHGFLQAQFIEYSIYVVEQSPQQAFNRGLLFNIGYSWAIQNEQIPCFIFHDVDLLPENIENIYGCTSVPRHMSCSVNTLRYNLPYGTLFGGVISMLQAQFQMVNGFPNRYFGWGGEDDDLFMRVINRGMNVVRFAPDVSRYYMLPHIKETAIAENIEHLYHVTAYQDRDGLNDHMQYVSKAIEKPFPLYMLITVDLHLPEKFNKMEYW</sequence>
<dbReference type="EC" id="2.4.1.-" evidence="11"/>
<keyword evidence="11" id="KW-0464">Manganese</keyword>
<feature type="domain" description="Galactosyltransferase C-terminal" evidence="12">
    <location>
        <begin position="168"/>
        <end position="244"/>
    </location>
</feature>
<dbReference type="AlphaFoldDB" id="A0AAE1H5K3"/>
<evidence type="ECO:0000256" key="6">
    <source>
        <dbReference type="ARBA" id="ARBA00022692"/>
    </source>
</evidence>
<evidence type="ECO:0000259" key="12">
    <source>
        <dbReference type="Pfam" id="PF02709"/>
    </source>
</evidence>
<evidence type="ECO:0000256" key="3">
    <source>
        <dbReference type="ARBA" id="ARBA00005735"/>
    </source>
</evidence>
<comment type="pathway">
    <text evidence="2 11">Protein modification; protein glycosylation.</text>
</comment>
<dbReference type="InterPro" id="IPR027995">
    <property type="entry name" value="Galactosyl_T_N"/>
</dbReference>
<keyword evidence="11" id="KW-0479">Metal-binding</keyword>
<evidence type="ECO:0000313" key="15">
    <source>
        <dbReference type="Proteomes" id="UP001219518"/>
    </source>
</evidence>